<evidence type="ECO:0000313" key="5">
    <source>
        <dbReference type="EMBL" id="GIH18837.1"/>
    </source>
</evidence>
<dbReference type="AlphaFoldDB" id="A0A8J3VTW3"/>
<feature type="binding site" evidence="3">
    <location>
        <position position="62"/>
    </location>
    <ligand>
        <name>Mg(2+)</name>
        <dbReference type="ChEBI" id="CHEBI:18420"/>
        <label>1</label>
    </ligand>
</feature>
<dbReference type="InterPro" id="IPR036705">
    <property type="entry name" value="Ribosyl_crysJ1_sf"/>
</dbReference>
<comment type="cofactor">
    <cofactor evidence="3">
        <name>Mg(2+)</name>
        <dbReference type="ChEBI" id="CHEBI:18420"/>
    </cofactor>
    <text evidence="3">Binds 2 magnesium ions per subunit.</text>
</comment>
<comment type="similarity">
    <text evidence="1">Belongs to the ADP-ribosylglycohydrolase family.</text>
</comment>
<dbReference type="EMBL" id="BONZ01000073">
    <property type="protein sequence ID" value="GIH18837.1"/>
    <property type="molecule type" value="Genomic_DNA"/>
</dbReference>
<protein>
    <submittedName>
        <fullName evidence="5">ADP-ribosylglycohydrolase</fullName>
    </submittedName>
</protein>
<feature type="binding site" evidence="3">
    <location>
        <position position="284"/>
    </location>
    <ligand>
        <name>Mg(2+)</name>
        <dbReference type="ChEBI" id="CHEBI:18420"/>
        <label>1</label>
    </ligand>
</feature>
<keyword evidence="2" id="KW-0378">Hydrolase</keyword>
<dbReference type="Pfam" id="PF03747">
    <property type="entry name" value="ADP_ribosyl_GH"/>
    <property type="match status" value="1"/>
</dbReference>
<feature type="region of interest" description="Disordered" evidence="4">
    <location>
        <begin position="330"/>
        <end position="349"/>
    </location>
</feature>
<dbReference type="GO" id="GO:0016787">
    <property type="term" value="F:hydrolase activity"/>
    <property type="evidence" value="ECO:0007669"/>
    <property type="project" value="UniProtKB-KW"/>
</dbReference>
<dbReference type="GO" id="GO:0046872">
    <property type="term" value="F:metal ion binding"/>
    <property type="evidence" value="ECO:0007669"/>
    <property type="project" value="UniProtKB-KW"/>
</dbReference>
<evidence type="ECO:0000256" key="1">
    <source>
        <dbReference type="ARBA" id="ARBA00010702"/>
    </source>
</evidence>
<dbReference type="Gene3D" id="1.10.4080.10">
    <property type="entry name" value="ADP-ribosylation/Crystallin J1"/>
    <property type="match status" value="1"/>
</dbReference>
<dbReference type="InterPro" id="IPR005502">
    <property type="entry name" value="Ribosyl_crysJ1"/>
</dbReference>
<accession>A0A8J3VTW3</accession>
<name>A0A8J3VTW3_9ACTN</name>
<dbReference type="SUPFAM" id="SSF101478">
    <property type="entry name" value="ADP-ribosylglycohydrolase"/>
    <property type="match status" value="1"/>
</dbReference>
<dbReference type="PANTHER" id="PTHR16222:SF24">
    <property type="entry name" value="ADP-RIBOSYLHYDROLASE ARH3"/>
    <property type="match status" value="1"/>
</dbReference>
<dbReference type="Proteomes" id="UP000642748">
    <property type="component" value="Unassembled WGS sequence"/>
</dbReference>
<feature type="binding site" evidence="3">
    <location>
        <position position="283"/>
    </location>
    <ligand>
        <name>Mg(2+)</name>
        <dbReference type="ChEBI" id="CHEBI:18420"/>
        <label>1</label>
    </ligand>
</feature>
<dbReference type="PANTHER" id="PTHR16222">
    <property type="entry name" value="ADP-RIBOSYLGLYCOHYDROLASE"/>
    <property type="match status" value="1"/>
</dbReference>
<feature type="binding site" evidence="3">
    <location>
        <position position="61"/>
    </location>
    <ligand>
        <name>Mg(2+)</name>
        <dbReference type="ChEBI" id="CHEBI:18420"/>
        <label>1</label>
    </ligand>
</feature>
<proteinExistence type="inferred from homology"/>
<organism evidence="5 6">
    <name type="scientific">Rugosimonospora africana</name>
    <dbReference type="NCBI Taxonomy" id="556532"/>
    <lineage>
        <taxon>Bacteria</taxon>
        <taxon>Bacillati</taxon>
        <taxon>Actinomycetota</taxon>
        <taxon>Actinomycetes</taxon>
        <taxon>Micromonosporales</taxon>
        <taxon>Micromonosporaceae</taxon>
        <taxon>Rugosimonospora</taxon>
    </lineage>
</organism>
<evidence type="ECO:0000313" key="6">
    <source>
        <dbReference type="Proteomes" id="UP000642748"/>
    </source>
</evidence>
<feature type="binding site" evidence="3">
    <location>
        <position position="63"/>
    </location>
    <ligand>
        <name>Mg(2+)</name>
        <dbReference type="ChEBI" id="CHEBI:18420"/>
        <label>1</label>
    </ligand>
</feature>
<evidence type="ECO:0000256" key="2">
    <source>
        <dbReference type="ARBA" id="ARBA00022801"/>
    </source>
</evidence>
<evidence type="ECO:0000256" key="3">
    <source>
        <dbReference type="PIRSR" id="PIRSR605502-1"/>
    </source>
</evidence>
<reference evidence="5" key="1">
    <citation type="submission" date="2021-01" db="EMBL/GenBank/DDBJ databases">
        <title>Whole genome shotgun sequence of Rugosimonospora africana NBRC 104875.</title>
        <authorList>
            <person name="Komaki H."/>
            <person name="Tamura T."/>
        </authorList>
    </citation>
    <scope>NUCLEOTIDE SEQUENCE</scope>
    <source>
        <strain evidence="5">NBRC 104875</strain>
    </source>
</reference>
<evidence type="ECO:0000256" key="4">
    <source>
        <dbReference type="SAM" id="MobiDB-lite"/>
    </source>
</evidence>
<comment type="caution">
    <text evidence="5">The sequence shown here is derived from an EMBL/GenBank/DDBJ whole genome shotgun (WGS) entry which is preliminary data.</text>
</comment>
<keyword evidence="3" id="KW-0479">Metal-binding</keyword>
<dbReference type="RefSeq" id="WP_203922333.1">
    <property type="nucleotide sequence ID" value="NZ_BONZ01000073.1"/>
</dbReference>
<feature type="compositionally biased region" description="Pro residues" evidence="4">
    <location>
        <begin position="340"/>
        <end position="349"/>
    </location>
</feature>
<dbReference type="InterPro" id="IPR050792">
    <property type="entry name" value="ADP-ribosylglycohydrolase"/>
</dbReference>
<keyword evidence="3" id="KW-0460">Magnesium</keyword>
<keyword evidence="6" id="KW-1185">Reference proteome</keyword>
<gene>
    <name evidence="5" type="primary">draG_2</name>
    <name evidence="5" type="ORF">Raf01_70090</name>
</gene>
<sequence>MRGRDRAYGALLGLAVGDALGMPTQYLPRETIAARYGVLDGFRPAPDDNVISRGQPAARVTDDTDQAVILGRLLIDGRGRVDQVRFARELRDWHKRMVGAGSADLLGPSTLRALDQLDRGVPPEESGRWGDTNGAAMRIAPAGIAFSVRPLDELVSRVAQAGRVTHNTGIAIAGAAAVAAAVSAGIDGADLSGALDIAVRAAEIGGRLGHYVAGADVASRIAWARGLVAGRDPGEALDLIYRLVGAGVATQEAVPAALAICSLFPGDPFAVTRYAASLGGDCDTIAAIAGAVSGAVYGAGRFPATIVEQLTAANPDLHLSDLADRLLGLRGGTDARPDPGGTPPEPGLG</sequence>
<feature type="binding site" evidence="3">
    <location>
        <position position="281"/>
    </location>
    <ligand>
        <name>Mg(2+)</name>
        <dbReference type="ChEBI" id="CHEBI:18420"/>
        <label>1</label>
    </ligand>
</feature>